<evidence type="ECO:0000313" key="1">
    <source>
        <dbReference type="EMBL" id="HHJ52521.1"/>
    </source>
</evidence>
<reference evidence="1" key="1">
    <citation type="journal article" date="2020" name="mSystems">
        <title>Genome- and Community-Level Interaction Insights into Carbon Utilization and Element Cycling Functions of Hydrothermarchaeota in Hydrothermal Sediment.</title>
        <authorList>
            <person name="Zhou Z."/>
            <person name="Liu Y."/>
            <person name="Xu W."/>
            <person name="Pan J."/>
            <person name="Luo Z.H."/>
            <person name="Li M."/>
        </authorList>
    </citation>
    <scope>NUCLEOTIDE SEQUENCE [LARGE SCALE GENOMIC DNA]</scope>
    <source>
        <strain evidence="1">HyVt-527</strain>
    </source>
</reference>
<sequence>MSVSNHIFRWGICLFLSIAFVRLATAGDAAVGLRLGFVGGPMLSLEGMVPVSDNTEVYLSVGGFPGVILRVESNVRLWRAEHASPFMQFGLGYSRFFRGKGKNESIKDLHLSVGWAKEMWRH</sequence>
<name>A0A7V5PP56_CALAY</name>
<accession>A0A7V5PP56</accession>
<dbReference type="EMBL" id="DROD01000336">
    <property type="protein sequence ID" value="HHJ52521.1"/>
    <property type="molecule type" value="Genomic_DNA"/>
</dbReference>
<feature type="non-terminal residue" evidence="1">
    <location>
        <position position="122"/>
    </location>
</feature>
<proteinExistence type="predicted"/>
<gene>
    <name evidence="1" type="ORF">ENJ89_04950</name>
</gene>
<organism evidence="1">
    <name type="scientific">Caldithrix abyssi</name>
    <dbReference type="NCBI Taxonomy" id="187145"/>
    <lineage>
        <taxon>Bacteria</taxon>
        <taxon>Pseudomonadati</taxon>
        <taxon>Calditrichota</taxon>
        <taxon>Calditrichia</taxon>
        <taxon>Calditrichales</taxon>
        <taxon>Calditrichaceae</taxon>
        <taxon>Caldithrix</taxon>
    </lineage>
</organism>
<dbReference type="Proteomes" id="UP000886124">
    <property type="component" value="Unassembled WGS sequence"/>
</dbReference>
<comment type="caution">
    <text evidence="1">The sequence shown here is derived from an EMBL/GenBank/DDBJ whole genome shotgun (WGS) entry which is preliminary data.</text>
</comment>
<protein>
    <submittedName>
        <fullName evidence="1">Uncharacterized protein</fullName>
    </submittedName>
</protein>
<dbReference type="AlphaFoldDB" id="A0A7V5PP56"/>